<comment type="caution">
    <text evidence="6">The sequence shown here is derived from an EMBL/GenBank/DDBJ whole genome shotgun (WGS) entry which is preliminary data.</text>
</comment>
<evidence type="ECO:0000256" key="3">
    <source>
        <dbReference type="ARBA" id="ARBA00023163"/>
    </source>
</evidence>
<dbReference type="Proteomes" id="UP000177187">
    <property type="component" value="Unassembled WGS sequence"/>
</dbReference>
<evidence type="ECO:0000256" key="4">
    <source>
        <dbReference type="PROSITE-ProRule" id="PRU00335"/>
    </source>
</evidence>
<dbReference type="Pfam" id="PF00440">
    <property type="entry name" value="TetR_N"/>
    <property type="match status" value="1"/>
</dbReference>
<dbReference type="InterPro" id="IPR050109">
    <property type="entry name" value="HTH-type_TetR-like_transc_reg"/>
</dbReference>
<dbReference type="Gene3D" id="1.10.357.10">
    <property type="entry name" value="Tetracycline Repressor, domain 2"/>
    <property type="match status" value="1"/>
</dbReference>
<gene>
    <name evidence="6" type="ORF">A2Y64_00445</name>
</gene>
<reference evidence="6 7" key="1">
    <citation type="journal article" date="2016" name="Nat. Commun.">
        <title>Thousands of microbial genomes shed light on interconnected biogeochemical processes in an aquifer system.</title>
        <authorList>
            <person name="Anantharaman K."/>
            <person name="Brown C.T."/>
            <person name="Hug L.A."/>
            <person name="Sharon I."/>
            <person name="Castelle C.J."/>
            <person name="Probst A.J."/>
            <person name="Thomas B.C."/>
            <person name="Singh A."/>
            <person name="Wilkins M.J."/>
            <person name="Karaoz U."/>
            <person name="Brodie E.L."/>
            <person name="Williams K.H."/>
            <person name="Hubbard S.S."/>
            <person name="Banfield J.F."/>
        </authorList>
    </citation>
    <scope>NUCLEOTIDE SEQUENCE [LARGE SCALE GENOMIC DNA]</scope>
</reference>
<organism evidence="6 7">
    <name type="scientific">Candidatus Coatesbacteria bacterium RBG_13_66_14</name>
    <dbReference type="NCBI Taxonomy" id="1817816"/>
    <lineage>
        <taxon>Bacteria</taxon>
        <taxon>Candidatus Coatesiibacteriota</taxon>
    </lineage>
</organism>
<evidence type="ECO:0000313" key="6">
    <source>
        <dbReference type="EMBL" id="OGD72326.1"/>
    </source>
</evidence>
<dbReference type="EMBL" id="MFAF01000125">
    <property type="protein sequence ID" value="OGD72326.1"/>
    <property type="molecule type" value="Genomic_DNA"/>
</dbReference>
<name>A0A1F5EYG0_9BACT</name>
<dbReference type="PROSITE" id="PS50977">
    <property type="entry name" value="HTH_TETR_2"/>
    <property type="match status" value="1"/>
</dbReference>
<dbReference type="InterPro" id="IPR009057">
    <property type="entry name" value="Homeodomain-like_sf"/>
</dbReference>
<protein>
    <recommendedName>
        <fullName evidence="5">HTH tetR-type domain-containing protein</fullName>
    </recommendedName>
</protein>
<dbReference type="GO" id="GO:0003700">
    <property type="term" value="F:DNA-binding transcription factor activity"/>
    <property type="evidence" value="ECO:0007669"/>
    <property type="project" value="TreeGrafter"/>
</dbReference>
<dbReference type="PANTHER" id="PTHR30055:SF234">
    <property type="entry name" value="HTH-TYPE TRANSCRIPTIONAL REGULATOR BETI"/>
    <property type="match status" value="1"/>
</dbReference>
<keyword evidence="1" id="KW-0805">Transcription regulation</keyword>
<feature type="domain" description="HTH tetR-type" evidence="5">
    <location>
        <begin position="7"/>
        <end position="67"/>
    </location>
</feature>
<dbReference type="InterPro" id="IPR001647">
    <property type="entry name" value="HTH_TetR"/>
</dbReference>
<evidence type="ECO:0000256" key="1">
    <source>
        <dbReference type="ARBA" id="ARBA00023015"/>
    </source>
</evidence>
<dbReference type="SUPFAM" id="SSF46689">
    <property type="entry name" value="Homeodomain-like"/>
    <property type="match status" value="1"/>
</dbReference>
<sequence length="197" mass="21705">MTEKPFTETQMRILGAARGLLEHRSVGELRMRDIARAGGLAPASVYDHFRGKDELLRGLWELEAADLAERFERALETAAEGVGGMVAFGYAVFSDFSGYARSRARTVEFLLDSRFGGTAKDALIRGHHQLRALLLNALQRTFPGIPLQRAKAFSDLTLAITSGLALAHLYGGNELDPDELFGQWLELLESSVARLKD</sequence>
<accession>A0A1F5EYG0</accession>
<keyword evidence="3" id="KW-0804">Transcription</keyword>
<keyword evidence="2 4" id="KW-0238">DNA-binding</keyword>
<dbReference type="PANTHER" id="PTHR30055">
    <property type="entry name" value="HTH-TYPE TRANSCRIPTIONAL REGULATOR RUTR"/>
    <property type="match status" value="1"/>
</dbReference>
<evidence type="ECO:0000256" key="2">
    <source>
        <dbReference type="ARBA" id="ARBA00023125"/>
    </source>
</evidence>
<feature type="DNA-binding region" description="H-T-H motif" evidence="4">
    <location>
        <begin position="30"/>
        <end position="49"/>
    </location>
</feature>
<dbReference type="STRING" id="1817816.A2Y64_00445"/>
<dbReference type="AlphaFoldDB" id="A0A1F5EYG0"/>
<dbReference type="GO" id="GO:0000976">
    <property type="term" value="F:transcription cis-regulatory region binding"/>
    <property type="evidence" value="ECO:0007669"/>
    <property type="project" value="TreeGrafter"/>
</dbReference>
<evidence type="ECO:0000313" key="7">
    <source>
        <dbReference type="Proteomes" id="UP000177187"/>
    </source>
</evidence>
<evidence type="ECO:0000259" key="5">
    <source>
        <dbReference type="PROSITE" id="PS50977"/>
    </source>
</evidence>
<proteinExistence type="predicted"/>
<dbReference type="PRINTS" id="PR00455">
    <property type="entry name" value="HTHTETR"/>
</dbReference>